<feature type="transmembrane region" description="Helical" evidence="9">
    <location>
        <begin position="12"/>
        <end position="34"/>
    </location>
</feature>
<evidence type="ECO:0000256" key="6">
    <source>
        <dbReference type="ARBA" id="ARBA00022692"/>
    </source>
</evidence>
<dbReference type="EMBL" id="LR746496">
    <property type="protein sequence ID" value="CAA7602627.1"/>
    <property type="molecule type" value="Genomic_DNA"/>
</dbReference>
<dbReference type="AlphaFoldDB" id="A0A8S0XZX3"/>
<dbReference type="InterPro" id="IPR035906">
    <property type="entry name" value="MetI-like_sf"/>
</dbReference>
<dbReference type="EMBL" id="CDGJ01000114">
    <property type="protein sequence ID" value="CEJ09176.1"/>
    <property type="molecule type" value="Genomic_DNA"/>
</dbReference>
<evidence type="ECO:0000313" key="12">
    <source>
        <dbReference type="EMBL" id="CEJ09176.1"/>
    </source>
</evidence>
<keyword evidence="8 9" id="KW-0472">Membrane</keyword>
<dbReference type="PANTHER" id="PTHR32243">
    <property type="entry name" value="MALTOSE TRANSPORT SYSTEM PERMEASE-RELATED"/>
    <property type="match status" value="1"/>
</dbReference>
<evidence type="ECO:0000256" key="3">
    <source>
        <dbReference type="ARBA" id="ARBA00022448"/>
    </source>
</evidence>
<evidence type="ECO:0000256" key="2">
    <source>
        <dbReference type="ARBA" id="ARBA00009047"/>
    </source>
</evidence>
<dbReference type="SUPFAM" id="SSF161098">
    <property type="entry name" value="MetI-like"/>
    <property type="match status" value="1"/>
</dbReference>
<feature type="transmembrane region" description="Helical" evidence="9">
    <location>
        <begin position="185"/>
        <end position="207"/>
    </location>
</feature>
<evidence type="ECO:0000256" key="5">
    <source>
        <dbReference type="ARBA" id="ARBA00022597"/>
    </source>
</evidence>
<gene>
    <name evidence="11" type="ORF">DEACI_3306</name>
    <name evidence="12" type="ORF">DEACI_3659</name>
</gene>
<comment type="similarity">
    <text evidence="2">Belongs to the binding-protein-dependent transport system permease family. MalFG subfamily.</text>
</comment>
<dbReference type="Proteomes" id="UP000836597">
    <property type="component" value="Chromosome"/>
</dbReference>
<keyword evidence="4" id="KW-1003">Cell membrane</keyword>
<protein>
    <submittedName>
        <fullName evidence="11">Binding-protein-dependent transport system inner membrane component</fullName>
    </submittedName>
    <submittedName>
        <fullName evidence="12">Trehalose transport system permease protein SugB</fullName>
    </submittedName>
</protein>
<reference evidence="11" key="2">
    <citation type="submission" date="2020-01" db="EMBL/GenBank/DDBJ databases">
        <authorList>
            <person name="Hornung B."/>
        </authorList>
    </citation>
    <scope>NUCLEOTIDE SEQUENCE</scope>
    <source>
        <strain evidence="11">PacBioINE</strain>
    </source>
</reference>
<keyword evidence="13" id="KW-1185">Reference proteome</keyword>
<evidence type="ECO:0000259" key="10">
    <source>
        <dbReference type="PROSITE" id="PS50928"/>
    </source>
</evidence>
<dbReference type="InterPro" id="IPR050901">
    <property type="entry name" value="BP-dep_ABC_trans_perm"/>
</dbReference>
<dbReference type="KEGG" id="aacx:DEACI_3306"/>
<feature type="transmembrane region" description="Helical" evidence="9">
    <location>
        <begin position="248"/>
        <end position="268"/>
    </location>
</feature>
<accession>A0A8S0XZX3</accession>
<evidence type="ECO:0000313" key="13">
    <source>
        <dbReference type="Proteomes" id="UP001071230"/>
    </source>
</evidence>
<sequence length="278" mass="30641">MRKECGIPAFGSLGAYTYSTIWTVISLVPLLWLVSLSFKTQSEWNGLPTMIPKHPTLVNYINAFANSPLPRFFSNSIIVSGGALVLSLAFGSIAAYVFARKAFPLRRVLFYTIIAVRMIPALLSIIPLYVIMYKINLLNTYTALIIAYMATGIPVVTWIMKGFFESIPMELEEAAMLDGCSQLQIFYKIILPPAVPGLGASAIFVFVRIWNEYIIALSLTSTTVMRTLPVGIKNALGSRMADYGSMAAYSVVAIIPIVILFLCFQRYFVSGLTNGSVK</sequence>
<name>A0A8S0XZX3_9FIRM</name>
<dbReference type="InterPro" id="IPR000515">
    <property type="entry name" value="MetI-like"/>
</dbReference>
<proteinExistence type="inferred from homology"/>
<comment type="subcellular location">
    <subcellularLocation>
        <location evidence="1 9">Cell membrane</location>
        <topology evidence="1 9">Multi-pass membrane protein</topology>
    </subcellularLocation>
</comment>
<evidence type="ECO:0000256" key="1">
    <source>
        <dbReference type="ARBA" id="ARBA00004651"/>
    </source>
</evidence>
<keyword evidence="3 9" id="KW-0813">Transport</keyword>
<dbReference type="Proteomes" id="UP001071230">
    <property type="component" value="Unassembled WGS sequence"/>
</dbReference>
<feature type="domain" description="ABC transmembrane type-1" evidence="10">
    <location>
        <begin position="73"/>
        <end position="264"/>
    </location>
</feature>
<feature type="transmembrane region" description="Helical" evidence="9">
    <location>
        <begin position="108"/>
        <end position="131"/>
    </location>
</feature>
<organism evidence="11">
    <name type="scientific">Acididesulfobacillus acetoxydans</name>
    <dbReference type="NCBI Taxonomy" id="1561005"/>
    <lineage>
        <taxon>Bacteria</taxon>
        <taxon>Bacillati</taxon>
        <taxon>Bacillota</taxon>
        <taxon>Clostridia</taxon>
        <taxon>Eubacteriales</taxon>
        <taxon>Peptococcaceae</taxon>
        <taxon>Acididesulfobacillus</taxon>
    </lineage>
</organism>
<dbReference type="PROSITE" id="PS50928">
    <property type="entry name" value="ABC_TM1"/>
    <property type="match status" value="1"/>
</dbReference>
<feature type="transmembrane region" description="Helical" evidence="9">
    <location>
        <begin position="143"/>
        <end position="164"/>
    </location>
</feature>
<evidence type="ECO:0000256" key="7">
    <source>
        <dbReference type="ARBA" id="ARBA00022989"/>
    </source>
</evidence>
<evidence type="ECO:0000313" key="11">
    <source>
        <dbReference type="EMBL" id="CAA7602627.1"/>
    </source>
</evidence>
<dbReference type="Gene3D" id="1.10.3720.10">
    <property type="entry name" value="MetI-like"/>
    <property type="match status" value="1"/>
</dbReference>
<keyword evidence="5" id="KW-0762">Sugar transport</keyword>
<evidence type="ECO:0000256" key="9">
    <source>
        <dbReference type="RuleBase" id="RU363032"/>
    </source>
</evidence>
<dbReference type="GO" id="GO:0005886">
    <property type="term" value="C:plasma membrane"/>
    <property type="evidence" value="ECO:0007669"/>
    <property type="project" value="UniProtKB-SubCell"/>
</dbReference>
<reference evidence="12" key="1">
    <citation type="submission" date="2014-11" db="EMBL/GenBank/DDBJ databases">
        <authorList>
            <person name="Hornung B.V."/>
        </authorList>
    </citation>
    <scope>NUCLEOTIDE SEQUENCE</scope>
    <source>
        <strain evidence="12">INE</strain>
    </source>
</reference>
<dbReference type="GO" id="GO:0055085">
    <property type="term" value="P:transmembrane transport"/>
    <property type="evidence" value="ECO:0007669"/>
    <property type="project" value="InterPro"/>
</dbReference>
<dbReference type="CDD" id="cd06261">
    <property type="entry name" value="TM_PBP2"/>
    <property type="match status" value="1"/>
</dbReference>
<evidence type="ECO:0000256" key="4">
    <source>
        <dbReference type="ARBA" id="ARBA00022475"/>
    </source>
</evidence>
<evidence type="ECO:0000256" key="8">
    <source>
        <dbReference type="ARBA" id="ARBA00023136"/>
    </source>
</evidence>
<keyword evidence="6 9" id="KW-0812">Transmembrane</keyword>
<keyword evidence="7 9" id="KW-1133">Transmembrane helix</keyword>
<dbReference type="Pfam" id="PF00528">
    <property type="entry name" value="BPD_transp_1"/>
    <property type="match status" value="1"/>
</dbReference>
<dbReference type="PANTHER" id="PTHR32243:SF50">
    <property type="entry name" value="MALTOSE_MALTODEXTRIN TRANSPORT SYSTEM PERMEASE PROTEIN MALG"/>
    <property type="match status" value="1"/>
</dbReference>
<feature type="transmembrane region" description="Helical" evidence="9">
    <location>
        <begin position="77"/>
        <end position="99"/>
    </location>
</feature>